<evidence type="ECO:0000313" key="2">
    <source>
        <dbReference type="EMBL" id="NJC33752.1"/>
    </source>
</evidence>
<reference evidence="2 3" key="1">
    <citation type="submission" date="2020-03" db="EMBL/GenBank/DDBJ databases">
        <title>Genomic Encyclopedia of Type Strains, Phase IV (KMG-IV): sequencing the most valuable type-strain genomes for metagenomic binning, comparative biology and taxonomic classification.</title>
        <authorList>
            <person name="Goeker M."/>
        </authorList>
    </citation>
    <scope>NUCLEOTIDE SEQUENCE [LARGE SCALE GENOMIC DNA]</scope>
    <source>
        <strain evidence="2 3">DSM 27651</strain>
    </source>
</reference>
<dbReference type="EMBL" id="JAATJE010000001">
    <property type="protein sequence ID" value="NJC33752.1"/>
    <property type="molecule type" value="Genomic_DNA"/>
</dbReference>
<organism evidence="2 3">
    <name type="scientific">Sphingomonas jejuensis</name>
    <dbReference type="NCBI Taxonomy" id="904715"/>
    <lineage>
        <taxon>Bacteria</taxon>
        <taxon>Pseudomonadati</taxon>
        <taxon>Pseudomonadota</taxon>
        <taxon>Alphaproteobacteria</taxon>
        <taxon>Sphingomonadales</taxon>
        <taxon>Sphingomonadaceae</taxon>
        <taxon>Sphingomonas</taxon>
    </lineage>
</organism>
<accession>A0ABX0XLV4</accession>
<evidence type="ECO:0000256" key="1">
    <source>
        <dbReference type="SAM" id="MobiDB-lite"/>
    </source>
</evidence>
<dbReference type="RefSeq" id="WP_167953701.1">
    <property type="nucleotide sequence ID" value="NZ_JAATJE010000001.1"/>
</dbReference>
<dbReference type="Proteomes" id="UP000734218">
    <property type="component" value="Unassembled WGS sequence"/>
</dbReference>
<evidence type="ECO:0000313" key="3">
    <source>
        <dbReference type="Proteomes" id="UP000734218"/>
    </source>
</evidence>
<gene>
    <name evidence="2" type="ORF">GGR88_001226</name>
</gene>
<sequence>MALLLIATSGDAIAAAPPPTLGFEEGMSAEEIGQTIAAIEAHPDQADPFQWAIVAAREFERGNRLRATFWFYMFQIRSRPWARADGAGSGAAALRASLNATLGPTVNAWIAADPAIWQDVATRAIAFEARLPLHPDRPEGMDEAAWRRLVAEQRAAYAAEARSAFADLEPAEVARARRENGLPSGSLTDQGRPLDESWR</sequence>
<comment type="caution">
    <text evidence="2">The sequence shown here is derived from an EMBL/GenBank/DDBJ whole genome shotgun (WGS) entry which is preliminary data.</text>
</comment>
<proteinExistence type="predicted"/>
<protein>
    <submittedName>
        <fullName evidence="2">Uncharacterized protein</fullName>
    </submittedName>
</protein>
<keyword evidence="3" id="KW-1185">Reference proteome</keyword>
<name>A0ABX0XLV4_9SPHN</name>
<feature type="region of interest" description="Disordered" evidence="1">
    <location>
        <begin position="176"/>
        <end position="199"/>
    </location>
</feature>